<evidence type="ECO:0000259" key="7">
    <source>
        <dbReference type="PROSITE" id="PS51900"/>
    </source>
</evidence>
<evidence type="ECO:0000313" key="8">
    <source>
        <dbReference type="EMBL" id="MBW4546977.1"/>
    </source>
</evidence>
<feature type="domain" description="Core-binding (CB)" evidence="7">
    <location>
        <begin position="16"/>
        <end position="103"/>
    </location>
</feature>
<dbReference type="InterPro" id="IPR002104">
    <property type="entry name" value="Integrase_catalytic"/>
</dbReference>
<reference evidence="8" key="1">
    <citation type="submission" date="2021-05" db="EMBL/GenBank/DDBJ databases">
        <authorList>
            <person name="Pietrasiak N."/>
            <person name="Ward R."/>
            <person name="Stajich J.E."/>
            <person name="Kurbessoian T."/>
        </authorList>
    </citation>
    <scope>NUCLEOTIDE SEQUENCE</scope>
    <source>
        <strain evidence="8">CPER-KK1</strain>
    </source>
</reference>
<dbReference type="PANTHER" id="PTHR30349">
    <property type="entry name" value="PHAGE INTEGRASE-RELATED"/>
    <property type="match status" value="1"/>
</dbReference>
<dbReference type="Proteomes" id="UP000753908">
    <property type="component" value="Unassembled WGS sequence"/>
</dbReference>
<accession>A0A951PPW6</accession>
<dbReference type="InterPro" id="IPR050090">
    <property type="entry name" value="Tyrosine_recombinase_XerCD"/>
</dbReference>
<dbReference type="PROSITE" id="PS51900">
    <property type="entry name" value="CB"/>
    <property type="match status" value="1"/>
</dbReference>
<dbReference type="Gene3D" id="1.10.443.10">
    <property type="entry name" value="Intergrase catalytic core"/>
    <property type="match status" value="1"/>
</dbReference>
<dbReference type="InterPro" id="IPR011010">
    <property type="entry name" value="DNA_brk_join_enz"/>
</dbReference>
<evidence type="ECO:0000259" key="6">
    <source>
        <dbReference type="PROSITE" id="PS51898"/>
    </source>
</evidence>
<comment type="caution">
    <text evidence="8">The sequence shown here is derived from an EMBL/GenBank/DDBJ whole genome shotgun (WGS) entry which is preliminary data.</text>
</comment>
<dbReference type="SUPFAM" id="SSF56349">
    <property type="entry name" value="DNA breaking-rejoining enzymes"/>
    <property type="match status" value="1"/>
</dbReference>
<evidence type="ECO:0000256" key="2">
    <source>
        <dbReference type="ARBA" id="ARBA00022908"/>
    </source>
</evidence>
<evidence type="ECO:0000313" key="9">
    <source>
        <dbReference type="Proteomes" id="UP000753908"/>
    </source>
</evidence>
<dbReference type="InterPro" id="IPR013762">
    <property type="entry name" value="Integrase-like_cat_sf"/>
</dbReference>
<feature type="domain" description="Tyr recombinase" evidence="6">
    <location>
        <begin position="123"/>
        <end position="298"/>
    </location>
</feature>
<evidence type="ECO:0000256" key="5">
    <source>
        <dbReference type="PROSITE-ProRule" id="PRU01248"/>
    </source>
</evidence>
<dbReference type="GO" id="GO:0015074">
    <property type="term" value="P:DNA integration"/>
    <property type="evidence" value="ECO:0007669"/>
    <property type="project" value="UniProtKB-KW"/>
</dbReference>
<dbReference type="AlphaFoldDB" id="A0A951PPW6"/>
<dbReference type="InterPro" id="IPR004107">
    <property type="entry name" value="Integrase_SAM-like_N"/>
</dbReference>
<dbReference type="GO" id="GO:0006310">
    <property type="term" value="P:DNA recombination"/>
    <property type="evidence" value="ECO:0007669"/>
    <property type="project" value="UniProtKB-KW"/>
</dbReference>
<organism evidence="8 9">
    <name type="scientific">Symplocastrum torsivum CPER-KK1</name>
    <dbReference type="NCBI Taxonomy" id="450513"/>
    <lineage>
        <taxon>Bacteria</taxon>
        <taxon>Bacillati</taxon>
        <taxon>Cyanobacteriota</taxon>
        <taxon>Cyanophyceae</taxon>
        <taxon>Oscillatoriophycideae</taxon>
        <taxon>Oscillatoriales</taxon>
        <taxon>Microcoleaceae</taxon>
        <taxon>Symplocastrum</taxon>
    </lineage>
</organism>
<dbReference type="InterPro" id="IPR044068">
    <property type="entry name" value="CB"/>
</dbReference>
<keyword evidence="3 5" id="KW-0238">DNA-binding</keyword>
<dbReference type="CDD" id="cd00397">
    <property type="entry name" value="DNA_BRE_C"/>
    <property type="match status" value="1"/>
</dbReference>
<name>A0A951PPW6_9CYAN</name>
<dbReference type="Pfam" id="PF00589">
    <property type="entry name" value="Phage_integrase"/>
    <property type="match status" value="1"/>
</dbReference>
<keyword evidence="4" id="KW-0233">DNA recombination</keyword>
<keyword evidence="2" id="KW-0229">DNA integration</keyword>
<dbReference type="EMBL" id="JAHHIF010000033">
    <property type="protein sequence ID" value="MBW4546977.1"/>
    <property type="molecule type" value="Genomic_DNA"/>
</dbReference>
<evidence type="ECO:0000256" key="4">
    <source>
        <dbReference type="ARBA" id="ARBA00023172"/>
    </source>
</evidence>
<comment type="similarity">
    <text evidence="1">Belongs to the 'phage' integrase family.</text>
</comment>
<sequence>MPITHLANYRPKNSSYNYAASRDGFFRWLESQEKSYHTTRNYLCDLDAFARWFKSNQRQELSLPLVTSIDLREYKQHLVTLNFKPQSINRKLSTIRTFLTWALEKGLIEALPKIPKAVKEVRSSSKWLDRLAQNALLRRVERGGNSRDLGVVQLLLNTGLRAGELCALRWSDVRISDRKGMLVVRSGKGSKRREIPLNKDARSALLLLGYSDHVGKDTPVVVGQRGAVTVRGLQNILEKYKGDLENFSPHSLRHTFCKNLVDAGVGLEKVAALAGHESLDTTRRYCQPSEHDLARAVELIGEEED</sequence>
<dbReference type="PANTHER" id="PTHR30349:SF41">
    <property type="entry name" value="INTEGRASE_RECOMBINASE PROTEIN MJ0367-RELATED"/>
    <property type="match status" value="1"/>
</dbReference>
<dbReference type="InterPro" id="IPR010998">
    <property type="entry name" value="Integrase_recombinase_N"/>
</dbReference>
<dbReference type="Gene3D" id="1.10.150.130">
    <property type="match status" value="1"/>
</dbReference>
<evidence type="ECO:0000256" key="1">
    <source>
        <dbReference type="ARBA" id="ARBA00008857"/>
    </source>
</evidence>
<protein>
    <submittedName>
        <fullName evidence="8">Tyrosine-type recombinase/integrase</fullName>
    </submittedName>
</protein>
<reference evidence="8" key="2">
    <citation type="journal article" date="2022" name="Microbiol. Resour. Announc.">
        <title>Metagenome Sequencing to Explore Phylogenomics of Terrestrial Cyanobacteria.</title>
        <authorList>
            <person name="Ward R.D."/>
            <person name="Stajich J.E."/>
            <person name="Johansen J.R."/>
            <person name="Huntemann M."/>
            <person name="Clum A."/>
            <person name="Foster B."/>
            <person name="Foster B."/>
            <person name="Roux S."/>
            <person name="Palaniappan K."/>
            <person name="Varghese N."/>
            <person name="Mukherjee S."/>
            <person name="Reddy T.B.K."/>
            <person name="Daum C."/>
            <person name="Copeland A."/>
            <person name="Chen I.A."/>
            <person name="Ivanova N.N."/>
            <person name="Kyrpides N.C."/>
            <person name="Shapiro N."/>
            <person name="Eloe-Fadrosh E.A."/>
            <person name="Pietrasiak N."/>
        </authorList>
    </citation>
    <scope>NUCLEOTIDE SEQUENCE</scope>
    <source>
        <strain evidence="8">CPER-KK1</strain>
    </source>
</reference>
<evidence type="ECO:0000256" key="3">
    <source>
        <dbReference type="ARBA" id="ARBA00023125"/>
    </source>
</evidence>
<dbReference type="PROSITE" id="PS51898">
    <property type="entry name" value="TYR_RECOMBINASE"/>
    <property type="match status" value="1"/>
</dbReference>
<gene>
    <name evidence="8" type="ORF">KME25_21420</name>
</gene>
<proteinExistence type="inferred from homology"/>
<dbReference type="Pfam" id="PF02899">
    <property type="entry name" value="Phage_int_SAM_1"/>
    <property type="match status" value="1"/>
</dbReference>
<dbReference type="GO" id="GO:0003677">
    <property type="term" value="F:DNA binding"/>
    <property type="evidence" value="ECO:0007669"/>
    <property type="project" value="UniProtKB-UniRule"/>
</dbReference>